<comment type="caution">
    <text evidence="1">The sequence shown here is derived from an EMBL/GenBank/DDBJ whole genome shotgun (WGS) entry which is preliminary data.</text>
</comment>
<organism evidence="1 2">
    <name type="scientific">Melastoma candidum</name>
    <dbReference type="NCBI Taxonomy" id="119954"/>
    <lineage>
        <taxon>Eukaryota</taxon>
        <taxon>Viridiplantae</taxon>
        <taxon>Streptophyta</taxon>
        <taxon>Embryophyta</taxon>
        <taxon>Tracheophyta</taxon>
        <taxon>Spermatophyta</taxon>
        <taxon>Magnoliopsida</taxon>
        <taxon>eudicotyledons</taxon>
        <taxon>Gunneridae</taxon>
        <taxon>Pentapetalae</taxon>
        <taxon>rosids</taxon>
        <taxon>malvids</taxon>
        <taxon>Myrtales</taxon>
        <taxon>Melastomataceae</taxon>
        <taxon>Melastomatoideae</taxon>
        <taxon>Melastomateae</taxon>
        <taxon>Melastoma</taxon>
    </lineage>
</organism>
<proteinExistence type="predicted"/>
<protein>
    <submittedName>
        <fullName evidence="1">Uncharacterized protein</fullName>
    </submittedName>
</protein>
<accession>A0ACB9N9G1</accession>
<evidence type="ECO:0000313" key="2">
    <source>
        <dbReference type="Proteomes" id="UP001057402"/>
    </source>
</evidence>
<gene>
    <name evidence="1" type="ORF">MLD38_029426</name>
</gene>
<dbReference type="EMBL" id="CM042887">
    <property type="protein sequence ID" value="KAI4331220.1"/>
    <property type="molecule type" value="Genomic_DNA"/>
</dbReference>
<dbReference type="Proteomes" id="UP001057402">
    <property type="component" value="Chromosome 8"/>
</dbReference>
<reference evidence="2" key="1">
    <citation type="journal article" date="2023" name="Front. Plant Sci.">
        <title>Chromosomal-level genome assembly of Melastoma candidum provides insights into trichome evolution.</title>
        <authorList>
            <person name="Zhong Y."/>
            <person name="Wu W."/>
            <person name="Sun C."/>
            <person name="Zou P."/>
            <person name="Liu Y."/>
            <person name="Dai S."/>
            <person name="Zhou R."/>
        </authorList>
    </citation>
    <scope>NUCLEOTIDE SEQUENCE [LARGE SCALE GENOMIC DNA]</scope>
</reference>
<keyword evidence="2" id="KW-1185">Reference proteome</keyword>
<evidence type="ECO:0000313" key="1">
    <source>
        <dbReference type="EMBL" id="KAI4331220.1"/>
    </source>
</evidence>
<name>A0ACB9N9G1_9MYRT</name>
<sequence>MTGVAAAETEGQIPVVGFALDDFNPGTDAWNHAREVVVRALEENGCFIADFGDSIPPGLHDAIFTATQELFDLPHETKVLNTNFKPPHGYIPRVPGTPLVEGTNIDGAEKLGECEKFTGLMWPSGNERFCETVHSYSKFIVEIEKMVMRMITGSYGVEDKSFLSYLHQDKVLGLEIMTKDGSWFTYEPSPTSFMVMAGDACVAWSNGRIKACYHQVAVREEKTRYSVGTFSYQTGNIETPEELIDEQHPRQYKPFNHVDFLCYYDSKTNPNKAESLIKSYCGV</sequence>